<feature type="transmembrane region" description="Helical" evidence="1">
    <location>
        <begin position="160"/>
        <end position="179"/>
    </location>
</feature>
<organism evidence="2 3">
    <name type="scientific">Spirosoma soli</name>
    <dbReference type="NCBI Taxonomy" id="1770529"/>
    <lineage>
        <taxon>Bacteria</taxon>
        <taxon>Pseudomonadati</taxon>
        <taxon>Bacteroidota</taxon>
        <taxon>Cytophagia</taxon>
        <taxon>Cytophagales</taxon>
        <taxon>Cytophagaceae</taxon>
        <taxon>Spirosoma</taxon>
    </lineage>
</organism>
<evidence type="ECO:0000256" key="1">
    <source>
        <dbReference type="SAM" id="Phobius"/>
    </source>
</evidence>
<accession>A0ABW5M2E9</accession>
<gene>
    <name evidence="2" type="ORF">ACFSUS_08920</name>
</gene>
<name>A0ABW5M2E9_9BACT</name>
<comment type="caution">
    <text evidence="2">The sequence shown here is derived from an EMBL/GenBank/DDBJ whole genome shotgun (WGS) entry which is preliminary data.</text>
</comment>
<keyword evidence="1" id="KW-0472">Membrane</keyword>
<feature type="transmembrane region" description="Helical" evidence="1">
    <location>
        <begin position="55"/>
        <end position="77"/>
    </location>
</feature>
<feature type="transmembrane region" description="Helical" evidence="1">
    <location>
        <begin position="89"/>
        <end position="109"/>
    </location>
</feature>
<evidence type="ECO:0000313" key="3">
    <source>
        <dbReference type="Proteomes" id="UP001597469"/>
    </source>
</evidence>
<dbReference type="RefSeq" id="WP_381521693.1">
    <property type="nucleotide sequence ID" value="NZ_JBHULN010000004.1"/>
</dbReference>
<keyword evidence="3" id="KW-1185">Reference proteome</keyword>
<dbReference type="EMBL" id="JBHULN010000004">
    <property type="protein sequence ID" value="MFD2570751.1"/>
    <property type="molecule type" value="Genomic_DNA"/>
</dbReference>
<keyword evidence="1" id="KW-0812">Transmembrane</keyword>
<feature type="transmembrane region" description="Helical" evidence="1">
    <location>
        <begin position="30"/>
        <end position="49"/>
    </location>
</feature>
<evidence type="ECO:0000313" key="2">
    <source>
        <dbReference type="EMBL" id="MFD2570751.1"/>
    </source>
</evidence>
<sequence length="239" mass="27535">MQHSLYTTLQQLVEGTRQPNLRADKPGRGLIALTSLALVGLILVTLRGLLTDHWWLFVMLTWNLFLAFFPLGVVLVLRDLRSAGFLNRWLLSAGVAIWLTFLPNAPYIITDLFHIKHIDNPLLWFDTMTLFLFAQTGLLAGLYSTLVVHRMLRPLLGFRLSWMLMLTSQMLSGFGIYLGRFGRWNSWHVLTKPSLLTEAITQSYHDHLSIKLTLSYGFVLAMLYIAFYWYIEQGNTEKK</sequence>
<protein>
    <submittedName>
        <fullName evidence="2">DUF1361 domain-containing protein</fullName>
    </submittedName>
</protein>
<proteinExistence type="predicted"/>
<feature type="transmembrane region" description="Helical" evidence="1">
    <location>
        <begin position="129"/>
        <end position="148"/>
    </location>
</feature>
<dbReference type="InterPro" id="IPR009793">
    <property type="entry name" value="DUF1361"/>
</dbReference>
<dbReference type="Pfam" id="PF07099">
    <property type="entry name" value="DUF1361"/>
    <property type="match status" value="1"/>
</dbReference>
<dbReference type="Proteomes" id="UP001597469">
    <property type="component" value="Unassembled WGS sequence"/>
</dbReference>
<reference evidence="3" key="1">
    <citation type="journal article" date="2019" name="Int. J. Syst. Evol. Microbiol.">
        <title>The Global Catalogue of Microorganisms (GCM) 10K type strain sequencing project: providing services to taxonomists for standard genome sequencing and annotation.</title>
        <authorList>
            <consortium name="The Broad Institute Genomics Platform"/>
            <consortium name="The Broad Institute Genome Sequencing Center for Infectious Disease"/>
            <person name="Wu L."/>
            <person name="Ma J."/>
        </authorList>
    </citation>
    <scope>NUCLEOTIDE SEQUENCE [LARGE SCALE GENOMIC DNA]</scope>
    <source>
        <strain evidence="3">KCTC 42805</strain>
    </source>
</reference>
<feature type="transmembrane region" description="Helical" evidence="1">
    <location>
        <begin position="213"/>
        <end position="231"/>
    </location>
</feature>
<keyword evidence="1" id="KW-1133">Transmembrane helix</keyword>